<dbReference type="RefSeq" id="WP_249457228.1">
    <property type="nucleotide sequence ID" value="NZ_JAMCCK010000007.1"/>
</dbReference>
<evidence type="ECO:0000313" key="5">
    <source>
        <dbReference type="Proteomes" id="UP001202052"/>
    </source>
</evidence>
<comment type="similarity">
    <text evidence="1 3">Belongs to the short-chain dehydrogenases/reductases (SDR) family.</text>
</comment>
<keyword evidence="2" id="KW-0560">Oxidoreductase</keyword>
<proteinExistence type="inferred from homology"/>
<dbReference type="PRINTS" id="PR00080">
    <property type="entry name" value="SDRFAMILY"/>
</dbReference>
<sequence length="283" mass="28782">MTTRPESLPARGTAIVTGASSGIGAAYARRLAADGHGLVLVARRAERLRALAAELTGRHGVRVQVVVADLGDAGDLDRVARRTAGDDVEVLVNNAGINGYGPFAETDAGLLEKVIAVNAVAPTRLARAAVPGMLARGRGAVVNVASTLAFAGSLPPDPLPVRAVYAGTKGYVVTFSRTLAAELDGAAVRVQVLCPGLTATEFHLTQGQVPVAGEVARVHDDGGMPAEDVVTASLRALETGEVVCVPGLADAEAVDRVTAAELGLRSSSTGTLAPRYRNPAGGS</sequence>
<gene>
    <name evidence="4" type="ORF">M4438_04085</name>
</gene>
<organism evidence="4 5">
    <name type="scientific">Streptomyces lavenduligriseus</name>
    <dbReference type="NCBI Taxonomy" id="67315"/>
    <lineage>
        <taxon>Bacteria</taxon>
        <taxon>Bacillati</taxon>
        <taxon>Actinomycetota</taxon>
        <taxon>Actinomycetes</taxon>
        <taxon>Kitasatosporales</taxon>
        <taxon>Streptomycetaceae</taxon>
        <taxon>Streptomyces</taxon>
    </lineage>
</organism>
<evidence type="ECO:0000313" key="4">
    <source>
        <dbReference type="EMBL" id="MCL3992717.1"/>
    </source>
</evidence>
<dbReference type="PANTHER" id="PTHR43899">
    <property type="entry name" value="RH59310P"/>
    <property type="match status" value="1"/>
</dbReference>
<dbReference type="Gene3D" id="3.40.50.720">
    <property type="entry name" value="NAD(P)-binding Rossmann-like Domain"/>
    <property type="match status" value="1"/>
</dbReference>
<name>A0ABT0NMN5_9ACTN</name>
<dbReference type="PANTHER" id="PTHR43899:SF13">
    <property type="entry name" value="RH59310P"/>
    <property type="match status" value="1"/>
</dbReference>
<dbReference type="InterPro" id="IPR051019">
    <property type="entry name" value="VLCFA-Steroid_DH"/>
</dbReference>
<accession>A0ABT0NMN5</accession>
<dbReference type="Proteomes" id="UP001202052">
    <property type="component" value="Unassembled WGS sequence"/>
</dbReference>
<dbReference type="EMBL" id="JAMCCK010000007">
    <property type="protein sequence ID" value="MCL3992717.1"/>
    <property type="molecule type" value="Genomic_DNA"/>
</dbReference>
<dbReference type="Pfam" id="PF00106">
    <property type="entry name" value="adh_short"/>
    <property type="match status" value="1"/>
</dbReference>
<dbReference type="SUPFAM" id="SSF51735">
    <property type="entry name" value="NAD(P)-binding Rossmann-fold domains"/>
    <property type="match status" value="1"/>
</dbReference>
<reference evidence="4 5" key="1">
    <citation type="submission" date="2022-05" db="EMBL/GenBank/DDBJ databases">
        <title>Genome Resource of Streptomyces lavenduligriseus GA1-1, a Strain with Broad-Spectrum Antifungal Activity against Phytopathogenic Fungi.</title>
        <authorList>
            <person name="Qi D."/>
        </authorList>
    </citation>
    <scope>NUCLEOTIDE SEQUENCE [LARGE SCALE GENOMIC DNA]</scope>
    <source>
        <strain evidence="4 5">GA1-1</strain>
    </source>
</reference>
<keyword evidence="5" id="KW-1185">Reference proteome</keyword>
<dbReference type="PIRSF" id="PIRSF000126">
    <property type="entry name" value="11-beta-HSD1"/>
    <property type="match status" value="1"/>
</dbReference>
<evidence type="ECO:0000256" key="3">
    <source>
        <dbReference type="RuleBase" id="RU000363"/>
    </source>
</evidence>
<protein>
    <submittedName>
        <fullName evidence="4">SDR family oxidoreductase</fullName>
    </submittedName>
</protein>
<evidence type="ECO:0000256" key="1">
    <source>
        <dbReference type="ARBA" id="ARBA00006484"/>
    </source>
</evidence>
<dbReference type="InterPro" id="IPR036291">
    <property type="entry name" value="NAD(P)-bd_dom_sf"/>
</dbReference>
<evidence type="ECO:0000256" key="2">
    <source>
        <dbReference type="ARBA" id="ARBA00023002"/>
    </source>
</evidence>
<comment type="caution">
    <text evidence="4">The sequence shown here is derived from an EMBL/GenBank/DDBJ whole genome shotgun (WGS) entry which is preliminary data.</text>
</comment>
<dbReference type="PRINTS" id="PR00081">
    <property type="entry name" value="GDHRDH"/>
</dbReference>
<dbReference type="InterPro" id="IPR002347">
    <property type="entry name" value="SDR_fam"/>
</dbReference>